<reference evidence="2 3" key="1">
    <citation type="submission" date="2020-07" db="EMBL/GenBank/DDBJ databases">
        <authorList>
            <person name="Sun Q."/>
        </authorList>
    </citation>
    <scope>NUCLEOTIDE SEQUENCE [LARGE SCALE GENOMIC DNA]</scope>
    <source>
        <strain evidence="2 3">CGMCC 1.13654</strain>
    </source>
</reference>
<protein>
    <submittedName>
        <fullName evidence="2">Amidohydrolase family protein</fullName>
    </submittedName>
</protein>
<keyword evidence="2" id="KW-0378">Hydrolase</keyword>
<name>A0A838L6M3_9SPHN</name>
<evidence type="ECO:0000259" key="1">
    <source>
        <dbReference type="Pfam" id="PF07969"/>
    </source>
</evidence>
<dbReference type="GO" id="GO:0005829">
    <property type="term" value="C:cytosol"/>
    <property type="evidence" value="ECO:0007669"/>
    <property type="project" value="TreeGrafter"/>
</dbReference>
<dbReference type="InterPro" id="IPR050378">
    <property type="entry name" value="Metallo-dep_Hydrolases_sf"/>
</dbReference>
<dbReference type="PANTHER" id="PTHR11647">
    <property type="entry name" value="HYDRANTOINASE/DIHYDROPYRIMIDINASE FAMILY MEMBER"/>
    <property type="match status" value="1"/>
</dbReference>
<accession>A0A838L6M3</accession>
<dbReference type="SUPFAM" id="SSF51338">
    <property type="entry name" value="Composite domain of metallo-dependent hydrolases"/>
    <property type="match status" value="1"/>
</dbReference>
<dbReference type="SUPFAM" id="SSF51556">
    <property type="entry name" value="Metallo-dependent hydrolases"/>
    <property type="match status" value="1"/>
</dbReference>
<feature type="domain" description="Amidohydrolase 3" evidence="1">
    <location>
        <begin position="46"/>
        <end position="576"/>
    </location>
</feature>
<dbReference type="InterPro" id="IPR032466">
    <property type="entry name" value="Metal_Hydrolase"/>
</dbReference>
<dbReference type="Proteomes" id="UP000570166">
    <property type="component" value="Unassembled WGS sequence"/>
</dbReference>
<dbReference type="InterPro" id="IPR011059">
    <property type="entry name" value="Metal-dep_hydrolase_composite"/>
</dbReference>
<sequence length="609" mass="65381">MYDMILKNGTIVDGNGGAPFVADLAITDGKIAEIGRDLGPARESHDATGKLVTPGFIDPHTHYDGQVTWDPDVMPSSQHGVTTIVIGSCGIGFAPVRQGTEDWLITLTEGVEDIPGTALHVGIPWNWQSFPEYLDAIARREFKLDIAAHVPHSAVRAYVLGKRAETDEPATPAELDEMADIVRSSIAAGAVGFATSRVTMHRGSDGGILPGTTAAEEELEVLAAAMAEAGGGVLQLIPSGITGGVEGEAGEQTMAGIGHLRDKHSLSAEIEMMRRLHRKTGQPVTFTFAEGIALGEAEYARAKGVIAQAIEAGEDIHPQYSPRPVGGLITLDSYHPFTQRPGYMAIAALPMAERAKRMGEPAVKTAILRGADVIPQTADPFKHIFATLQANMDAIYSLNDTDYEPDLGQSMGAQGRAQGRDPLEICYDALIADEGRGVLIWFSTGYIDGDLRKKEACIADPQYLMGLGDGGAHVQFICDASFPTFLLSYWGRDRKKGRTFPVEALVRKVTRDPADLYGLADRGVLEVGRRADINVIDFERLAIGKPRLVEDLPADAKRFLQDATGYDLTIVAGVVTRRGDGPTGSYPGRLVRRRHDGARAKLRAEALAA</sequence>
<proteinExistence type="predicted"/>
<dbReference type="Gene3D" id="3.20.20.140">
    <property type="entry name" value="Metal-dependent hydrolases"/>
    <property type="match status" value="1"/>
</dbReference>
<comment type="caution">
    <text evidence="2">The sequence shown here is derived from an EMBL/GenBank/DDBJ whole genome shotgun (WGS) entry which is preliminary data.</text>
</comment>
<dbReference type="EMBL" id="JACEIB010000003">
    <property type="protein sequence ID" value="MBA2933806.1"/>
    <property type="molecule type" value="Genomic_DNA"/>
</dbReference>
<keyword evidence="3" id="KW-1185">Reference proteome</keyword>
<organism evidence="2 3">
    <name type="scientific">Sphingomonas chungangi</name>
    <dbReference type="NCBI Taxonomy" id="2683589"/>
    <lineage>
        <taxon>Bacteria</taxon>
        <taxon>Pseudomonadati</taxon>
        <taxon>Pseudomonadota</taxon>
        <taxon>Alphaproteobacteria</taxon>
        <taxon>Sphingomonadales</taxon>
        <taxon>Sphingomonadaceae</taxon>
        <taxon>Sphingomonas</taxon>
    </lineage>
</organism>
<dbReference type="PANTHER" id="PTHR11647:SF1">
    <property type="entry name" value="COLLAPSIN RESPONSE MEDIATOR PROTEIN"/>
    <property type="match status" value="1"/>
</dbReference>
<dbReference type="AlphaFoldDB" id="A0A838L6M3"/>
<dbReference type="InterPro" id="IPR013108">
    <property type="entry name" value="Amidohydro_3"/>
</dbReference>
<evidence type="ECO:0000313" key="3">
    <source>
        <dbReference type="Proteomes" id="UP000570166"/>
    </source>
</evidence>
<gene>
    <name evidence="2" type="ORF">HZF05_06795</name>
</gene>
<evidence type="ECO:0000313" key="2">
    <source>
        <dbReference type="EMBL" id="MBA2933806.1"/>
    </source>
</evidence>
<dbReference type="RefSeq" id="WP_160363602.1">
    <property type="nucleotide sequence ID" value="NZ_JACEIB010000003.1"/>
</dbReference>
<dbReference type="Pfam" id="PF07969">
    <property type="entry name" value="Amidohydro_3"/>
    <property type="match status" value="1"/>
</dbReference>
<dbReference type="GO" id="GO:0016812">
    <property type="term" value="F:hydrolase activity, acting on carbon-nitrogen (but not peptide) bonds, in cyclic amides"/>
    <property type="evidence" value="ECO:0007669"/>
    <property type="project" value="TreeGrafter"/>
</dbReference>